<keyword evidence="4 7" id="KW-0812">Transmembrane</keyword>
<dbReference type="Pfam" id="PF00528">
    <property type="entry name" value="BPD_transp_1"/>
    <property type="match status" value="1"/>
</dbReference>
<dbReference type="InterPro" id="IPR050366">
    <property type="entry name" value="BP-dependent_transpt_permease"/>
</dbReference>
<evidence type="ECO:0000313" key="9">
    <source>
        <dbReference type="EMBL" id="SHE39930.1"/>
    </source>
</evidence>
<dbReference type="OrthoDB" id="9783218at2"/>
<evidence type="ECO:0000256" key="2">
    <source>
        <dbReference type="ARBA" id="ARBA00022448"/>
    </source>
</evidence>
<comment type="similarity">
    <text evidence="7">Belongs to the binding-protein-dependent transport system permease family.</text>
</comment>
<proteinExistence type="inferred from homology"/>
<feature type="domain" description="ABC transmembrane type-1" evidence="8">
    <location>
        <begin position="74"/>
        <end position="263"/>
    </location>
</feature>
<keyword evidence="6 7" id="KW-0472">Membrane</keyword>
<evidence type="ECO:0000256" key="3">
    <source>
        <dbReference type="ARBA" id="ARBA00022475"/>
    </source>
</evidence>
<sequence length="273" mass="30299">MFNKIYLQLKKDKFFAFAIITITLIVLLIIASCFISTDPNKINIYNKLEKPTISHIFGTDDLGRDYFSRALYGGRISLTIGIVSMIISIVLGTLVGVLSGYIGGKLDNFLMRLLDFLMSIPSFLVLIVLNSYLKPSISTIIIIIGLLSWMNVARIVRGETINIKQNEYFLAAEALGLKPITVIFKYVIYNLKSVILVSASLNVANAILTESALSFLGLGIQLPLASWGNMLQDAQKHIFDNLYLAIFPGLLIFLTILSLTIISDKLNDNLNIN</sequence>
<dbReference type="PROSITE" id="PS50928">
    <property type="entry name" value="ABC_TM1"/>
    <property type="match status" value="1"/>
</dbReference>
<feature type="transmembrane region" description="Helical" evidence="7">
    <location>
        <begin position="113"/>
        <end position="133"/>
    </location>
</feature>
<feature type="transmembrane region" description="Helical" evidence="7">
    <location>
        <begin position="168"/>
        <end position="188"/>
    </location>
</feature>
<evidence type="ECO:0000313" key="10">
    <source>
        <dbReference type="Proteomes" id="UP000184035"/>
    </source>
</evidence>
<keyword evidence="3" id="KW-1003">Cell membrane</keyword>
<dbReference type="PANTHER" id="PTHR43386:SF1">
    <property type="entry name" value="D,D-DIPEPTIDE TRANSPORT SYSTEM PERMEASE PROTEIN DDPC-RELATED"/>
    <property type="match status" value="1"/>
</dbReference>
<feature type="transmembrane region" description="Helical" evidence="7">
    <location>
        <begin position="194"/>
        <end position="220"/>
    </location>
</feature>
<evidence type="ECO:0000256" key="5">
    <source>
        <dbReference type="ARBA" id="ARBA00022989"/>
    </source>
</evidence>
<dbReference type="RefSeq" id="WP_072892455.1">
    <property type="nucleotide sequence ID" value="NZ_FQVM01000002.1"/>
</dbReference>
<keyword evidence="10" id="KW-1185">Reference proteome</keyword>
<feature type="transmembrane region" description="Helical" evidence="7">
    <location>
        <begin position="241"/>
        <end position="262"/>
    </location>
</feature>
<comment type="subcellular location">
    <subcellularLocation>
        <location evidence="1 7">Cell membrane</location>
        <topology evidence="1 7">Multi-pass membrane protein</topology>
    </subcellularLocation>
</comment>
<dbReference type="GO" id="GO:0005886">
    <property type="term" value="C:plasma membrane"/>
    <property type="evidence" value="ECO:0007669"/>
    <property type="project" value="UniProtKB-SubCell"/>
</dbReference>
<reference evidence="9 10" key="1">
    <citation type="submission" date="2016-11" db="EMBL/GenBank/DDBJ databases">
        <authorList>
            <person name="Jaros S."/>
            <person name="Januszkiewicz K."/>
            <person name="Wedrychowicz H."/>
        </authorList>
    </citation>
    <scope>NUCLEOTIDE SEQUENCE [LARGE SCALE GENOMIC DNA]</scope>
    <source>
        <strain evidence="9 10">DSM 2631</strain>
    </source>
</reference>
<evidence type="ECO:0000259" key="8">
    <source>
        <dbReference type="PROSITE" id="PS50928"/>
    </source>
</evidence>
<dbReference type="STRING" id="1533.SAMN05443638_10236"/>
<evidence type="ECO:0000256" key="6">
    <source>
        <dbReference type="ARBA" id="ARBA00023136"/>
    </source>
</evidence>
<dbReference type="Gene3D" id="1.10.3720.10">
    <property type="entry name" value="MetI-like"/>
    <property type="match status" value="1"/>
</dbReference>
<evidence type="ECO:0000256" key="1">
    <source>
        <dbReference type="ARBA" id="ARBA00004651"/>
    </source>
</evidence>
<protein>
    <submittedName>
        <fullName evidence="9">Peptide/nickel transport system permease protein</fullName>
    </submittedName>
</protein>
<dbReference type="GO" id="GO:0055085">
    <property type="term" value="P:transmembrane transport"/>
    <property type="evidence" value="ECO:0007669"/>
    <property type="project" value="InterPro"/>
</dbReference>
<dbReference type="InterPro" id="IPR035906">
    <property type="entry name" value="MetI-like_sf"/>
</dbReference>
<evidence type="ECO:0000256" key="7">
    <source>
        <dbReference type="RuleBase" id="RU363032"/>
    </source>
</evidence>
<feature type="transmembrane region" description="Helical" evidence="7">
    <location>
        <begin position="76"/>
        <end position="101"/>
    </location>
</feature>
<gene>
    <name evidence="9" type="ORF">SAMN05443638_10236</name>
</gene>
<dbReference type="InterPro" id="IPR000515">
    <property type="entry name" value="MetI-like"/>
</dbReference>
<accession>A0A1M4T697</accession>
<feature type="transmembrane region" description="Helical" evidence="7">
    <location>
        <begin position="139"/>
        <end position="156"/>
    </location>
</feature>
<dbReference type="EMBL" id="FQVM01000002">
    <property type="protein sequence ID" value="SHE39930.1"/>
    <property type="molecule type" value="Genomic_DNA"/>
</dbReference>
<organism evidence="9 10">
    <name type="scientific">Clostridium fallax</name>
    <dbReference type="NCBI Taxonomy" id="1533"/>
    <lineage>
        <taxon>Bacteria</taxon>
        <taxon>Bacillati</taxon>
        <taxon>Bacillota</taxon>
        <taxon>Clostridia</taxon>
        <taxon>Eubacteriales</taxon>
        <taxon>Clostridiaceae</taxon>
        <taxon>Clostridium</taxon>
    </lineage>
</organism>
<feature type="transmembrane region" description="Helical" evidence="7">
    <location>
        <begin position="14"/>
        <end position="37"/>
    </location>
</feature>
<name>A0A1M4T697_9CLOT</name>
<dbReference type="CDD" id="cd06261">
    <property type="entry name" value="TM_PBP2"/>
    <property type="match status" value="1"/>
</dbReference>
<keyword evidence="2 7" id="KW-0813">Transport</keyword>
<keyword evidence="5 7" id="KW-1133">Transmembrane helix</keyword>
<dbReference type="AlphaFoldDB" id="A0A1M4T697"/>
<dbReference type="PANTHER" id="PTHR43386">
    <property type="entry name" value="OLIGOPEPTIDE TRANSPORT SYSTEM PERMEASE PROTEIN APPC"/>
    <property type="match status" value="1"/>
</dbReference>
<evidence type="ECO:0000256" key="4">
    <source>
        <dbReference type="ARBA" id="ARBA00022692"/>
    </source>
</evidence>
<dbReference type="Proteomes" id="UP000184035">
    <property type="component" value="Unassembled WGS sequence"/>
</dbReference>
<dbReference type="SUPFAM" id="SSF161098">
    <property type="entry name" value="MetI-like"/>
    <property type="match status" value="1"/>
</dbReference>
<dbReference type="PROSITE" id="PS51257">
    <property type="entry name" value="PROKAR_LIPOPROTEIN"/>
    <property type="match status" value="1"/>
</dbReference>